<gene>
    <name evidence="12" type="ORF">AUP44_19460</name>
</gene>
<sequence length="1003" mass="107738">MTAASSESAGLPAIDPELVEAKAELLAKIDGVRRQVGYHNPFLLDRPDLIWLVLEGAVDLYAVPVRDGEVIGVGIHVGRVPAGELVFSPGLVPSAGALVAAEEGADLALRAVAVMGTELFEAKRADVAEGDFDLIVVDWLDRWIGHMAGLAVPGAGARAAELLEAEPGQEVPAGRVLGPQPEDVIWVQCNSGRVRLMGLPELEYGRNDPPIPVARHLWVETAGDAILSPAYTPTVLFRDMAWEALDAFHHMVLTATARRLAEAAEQDGGRLETRRDASRRRFETSLGRIGRLLDRHGQTETAGFAEGAGPLIAAVDRVARETGIDPASRGAKPRGRRVLDIAQSLRLRCRRVTLTGDWWRRPGAPLIAFIGETGAGERGRPVALLPAADGRWRLVDPETDGPDGPGRPVTRAEVDSLSGEGWMLYRPFPAKPMSVGEVWRFGLYGLKGDVRTIMACGLLAALTGLLTPIASGALFSNVIPRADLQTHLWVVLALLAGAVGILTFAVVRGIALLRLQATMDSSVQSAVWDRLLALPAPFFRRFTGGDLADRANSVSAIRELLTGSALQVGLDALFSLVSLTLLFWYSAKLALVALGVLLVQVLVTGILLRIQLPDQRALLSLGGRIEGLVFQLLTGLSKLRVSAAEPRAFARWAEEFSVRKRLTYRVRLNAAAQGALAQLFPVLGTLAVYLSVATLLTGPDGRPEFGIGPFMAFTAAFGQLTMAMTSLVATAGTVLTIVPLYERVTPILTEMPEITPDRAHPGEITGRIEFSHVTFAYAPDAPPVLDDLSLTIESGGYIAFVGESGSGKSTLLRLLLGFELPQSGGVYFDGMDQAGLDLTALRRQIGVVLQNGRLMSGSIFDNIVGSWPLTQDDAWAAARLAGLDEDIRALPMGMHTVLSEGGGTLSGGQRQRLMIARALVHRPRILVLDEATSALDNRTQAIVNDSISKLNMTRIVVAHRLSTIQDAHQIYVMKSGRLVEQGDYRSLMALDGEFAALARRQLL</sequence>
<evidence type="ECO:0000256" key="3">
    <source>
        <dbReference type="ARBA" id="ARBA00022475"/>
    </source>
</evidence>
<reference evidence="12 13" key="1">
    <citation type="submission" date="2015-12" db="EMBL/GenBank/DDBJ databases">
        <title>Genome sequence of Tistrella mobilis MCCC 1A02139.</title>
        <authorList>
            <person name="Lu L."/>
            <person name="Lai Q."/>
            <person name="Shao Z."/>
            <person name="Qian P."/>
        </authorList>
    </citation>
    <scope>NUCLEOTIDE SEQUENCE [LARGE SCALE GENOMIC DNA]</scope>
    <source>
        <strain evidence="12 13">MCCC 1A02139</strain>
    </source>
</reference>
<dbReference type="InterPro" id="IPR011527">
    <property type="entry name" value="ABC1_TM_dom"/>
</dbReference>
<dbReference type="SUPFAM" id="SSF52540">
    <property type="entry name" value="P-loop containing nucleoside triphosphate hydrolases"/>
    <property type="match status" value="1"/>
</dbReference>
<dbReference type="InterPro" id="IPR039421">
    <property type="entry name" value="Type_1_exporter"/>
</dbReference>
<dbReference type="Gene3D" id="3.40.50.300">
    <property type="entry name" value="P-loop containing nucleotide triphosphate hydrolases"/>
    <property type="match status" value="1"/>
</dbReference>
<comment type="caution">
    <text evidence="12">The sequence shown here is derived from an EMBL/GenBank/DDBJ whole genome shotgun (WGS) entry which is preliminary data.</text>
</comment>
<evidence type="ECO:0000256" key="7">
    <source>
        <dbReference type="ARBA" id="ARBA00022989"/>
    </source>
</evidence>
<comment type="subcellular location">
    <subcellularLocation>
        <location evidence="1">Cell membrane</location>
        <topology evidence="1">Multi-pass membrane protein</topology>
    </subcellularLocation>
</comment>
<feature type="domain" description="ABC transporter" evidence="10">
    <location>
        <begin position="768"/>
        <end position="1000"/>
    </location>
</feature>
<evidence type="ECO:0000256" key="8">
    <source>
        <dbReference type="ARBA" id="ARBA00023136"/>
    </source>
</evidence>
<keyword evidence="4 9" id="KW-0812">Transmembrane</keyword>
<dbReference type="PROSITE" id="PS00211">
    <property type="entry name" value="ABC_TRANSPORTER_1"/>
    <property type="match status" value="1"/>
</dbReference>
<dbReference type="GO" id="GO:0005886">
    <property type="term" value="C:plasma membrane"/>
    <property type="evidence" value="ECO:0007669"/>
    <property type="project" value="UniProtKB-SubCell"/>
</dbReference>
<evidence type="ECO:0000256" key="6">
    <source>
        <dbReference type="ARBA" id="ARBA00022840"/>
    </source>
</evidence>
<dbReference type="GO" id="GO:0005524">
    <property type="term" value="F:ATP binding"/>
    <property type="evidence" value="ECO:0007669"/>
    <property type="project" value="UniProtKB-KW"/>
</dbReference>
<feature type="transmembrane region" description="Helical" evidence="9">
    <location>
        <begin position="591"/>
        <end position="610"/>
    </location>
</feature>
<dbReference type="GO" id="GO:0140359">
    <property type="term" value="F:ABC-type transporter activity"/>
    <property type="evidence" value="ECO:0007669"/>
    <property type="project" value="InterPro"/>
</dbReference>
<dbReference type="Gene3D" id="1.20.1560.10">
    <property type="entry name" value="ABC transporter type 1, transmembrane domain"/>
    <property type="match status" value="1"/>
</dbReference>
<evidence type="ECO:0000256" key="5">
    <source>
        <dbReference type="ARBA" id="ARBA00022741"/>
    </source>
</evidence>
<dbReference type="InterPro" id="IPR022515">
    <property type="entry name" value="NHPM_micro_ABC2"/>
</dbReference>
<dbReference type="EMBL" id="LPZR01000010">
    <property type="protein sequence ID" value="KYO57670.1"/>
    <property type="molecule type" value="Genomic_DNA"/>
</dbReference>
<feature type="domain" description="ABC transmembrane type-1" evidence="11">
    <location>
        <begin position="453"/>
        <end position="736"/>
    </location>
</feature>
<evidence type="ECO:0000256" key="9">
    <source>
        <dbReference type="SAM" id="Phobius"/>
    </source>
</evidence>
<keyword evidence="2" id="KW-0813">Transport</keyword>
<name>A0A162LZS6_9PROT</name>
<evidence type="ECO:0000313" key="13">
    <source>
        <dbReference type="Proteomes" id="UP000075787"/>
    </source>
</evidence>
<dbReference type="Pfam" id="PF00664">
    <property type="entry name" value="ABC_membrane"/>
    <property type="match status" value="1"/>
</dbReference>
<dbReference type="PANTHER" id="PTHR24221">
    <property type="entry name" value="ATP-BINDING CASSETTE SUB-FAMILY B"/>
    <property type="match status" value="1"/>
</dbReference>
<evidence type="ECO:0000256" key="1">
    <source>
        <dbReference type="ARBA" id="ARBA00004651"/>
    </source>
</evidence>
<dbReference type="Pfam" id="PF00005">
    <property type="entry name" value="ABC_tran"/>
    <property type="match status" value="1"/>
</dbReference>
<evidence type="ECO:0000256" key="4">
    <source>
        <dbReference type="ARBA" id="ARBA00022692"/>
    </source>
</evidence>
<keyword evidence="7 9" id="KW-1133">Transmembrane helix</keyword>
<dbReference type="InterPro" id="IPR027417">
    <property type="entry name" value="P-loop_NTPase"/>
</dbReference>
<keyword evidence="3" id="KW-1003">Cell membrane</keyword>
<feature type="transmembrane region" description="Helical" evidence="9">
    <location>
        <begin position="453"/>
        <end position="475"/>
    </location>
</feature>
<dbReference type="GO" id="GO:0034040">
    <property type="term" value="F:ATPase-coupled lipid transmembrane transporter activity"/>
    <property type="evidence" value="ECO:0007669"/>
    <property type="project" value="TreeGrafter"/>
</dbReference>
<dbReference type="RefSeq" id="WP_062761345.1">
    <property type="nucleotide sequence ID" value="NZ_CP121045.1"/>
</dbReference>
<feature type="transmembrane region" description="Helical" evidence="9">
    <location>
        <begin position="668"/>
        <end position="690"/>
    </location>
</feature>
<dbReference type="NCBIfam" id="TIGR03797">
    <property type="entry name" value="NHLM_micro_ABC2"/>
    <property type="match status" value="1"/>
</dbReference>
<feature type="transmembrane region" description="Helical" evidence="9">
    <location>
        <begin position="710"/>
        <end position="741"/>
    </location>
</feature>
<dbReference type="InterPro" id="IPR036640">
    <property type="entry name" value="ABC1_TM_sf"/>
</dbReference>
<proteinExistence type="predicted"/>
<evidence type="ECO:0000259" key="11">
    <source>
        <dbReference type="PROSITE" id="PS50929"/>
    </source>
</evidence>
<dbReference type="OrthoDB" id="9787557at2"/>
<evidence type="ECO:0000259" key="10">
    <source>
        <dbReference type="PROSITE" id="PS50893"/>
    </source>
</evidence>
<dbReference type="GO" id="GO:0016887">
    <property type="term" value="F:ATP hydrolysis activity"/>
    <property type="evidence" value="ECO:0007669"/>
    <property type="project" value="InterPro"/>
</dbReference>
<dbReference type="GeneID" id="97242051"/>
<dbReference type="PANTHER" id="PTHR24221:SF654">
    <property type="entry name" value="ATP-BINDING CASSETTE SUB-FAMILY B MEMBER 6"/>
    <property type="match status" value="1"/>
</dbReference>
<evidence type="ECO:0000313" key="12">
    <source>
        <dbReference type="EMBL" id="KYO57670.1"/>
    </source>
</evidence>
<dbReference type="InterPro" id="IPR003593">
    <property type="entry name" value="AAA+_ATPase"/>
</dbReference>
<dbReference type="AlphaFoldDB" id="A0A162LZS6"/>
<evidence type="ECO:0000256" key="2">
    <source>
        <dbReference type="ARBA" id="ARBA00022448"/>
    </source>
</evidence>
<protein>
    <submittedName>
        <fullName evidence="12">ATP-binding protein</fullName>
    </submittedName>
</protein>
<dbReference type="InterPro" id="IPR003439">
    <property type="entry name" value="ABC_transporter-like_ATP-bd"/>
</dbReference>
<dbReference type="SMART" id="SM00382">
    <property type="entry name" value="AAA"/>
    <property type="match status" value="1"/>
</dbReference>
<keyword evidence="8 9" id="KW-0472">Membrane</keyword>
<organism evidence="12 13">
    <name type="scientific">Tistrella mobilis</name>
    <dbReference type="NCBI Taxonomy" id="171437"/>
    <lineage>
        <taxon>Bacteria</taxon>
        <taxon>Pseudomonadati</taxon>
        <taxon>Pseudomonadota</taxon>
        <taxon>Alphaproteobacteria</taxon>
        <taxon>Geminicoccales</taxon>
        <taxon>Geminicoccaceae</taxon>
        <taxon>Tistrella</taxon>
    </lineage>
</organism>
<keyword evidence="5" id="KW-0547">Nucleotide-binding</keyword>
<accession>A0A162LZS6</accession>
<feature type="transmembrane region" description="Helical" evidence="9">
    <location>
        <begin position="487"/>
        <end position="507"/>
    </location>
</feature>
<dbReference type="Proteomes" id="UP000075787">
    <property type="component" value="Unassembled WGS sequence"/>
</dbReference>
<dbReference type="PROSITE" id="PS50929">
    <property type="entry name" value="ABC_TM1F"/>
    <property type="match status" value="1"/>
</dbReference>
<dbReference type="SUPFAM" id="SSF90123">
    <property type="entry name" value="ABC transporter transmembrane region"/>
    <property type="match status" value="1"/>
</dbReference>
<dbReference type="PROSITE" id="PS50893">
    <property type="entry name" value="ABC_TRANSPORTER_2"/>
    <property type="match status" value="1"/>
</dbReference>
<keyword evidence="6 12" id="KW-0067">ATP-binding</keyword>
<dbReference type="FunFam" id="3.40.50.300:FF:000299">
    <property type="entry name" value="ABC transporter ATP-binding protein/permease"/>
    <property type="match status" value="1"/>
</dbReference>
<dbReference type="InterPro" id="IPR017871">
    <property type="entry name" value="ABC_transporter-like_CS"/>
</dbReference>